<evidence type="ECO:0000256" key="1">
    <source>
        <dbReference type="ARBA" id="ARBA00004141"/>
    </source>
</evidence>
<reference evidence="12 13" key="2">
    <citation type="journal article" date="2011" name="Stand. Genomic Sci.">
        <title>Complete genome sequence of Bacteroides helcogenes type strain (P 36-108).</title>
        <authorList>
            <person name="Pati A."/>
            <person name="Gronow S."/>
            <person name="Zeytun A."/>
            <person name="Lapidus A."/>
            <person name="Nolan M."/>
            <person name="Hammon N."/>
            <person name="Deshpande S."/>
            <person name="Cheng J.F."/>
            <person name="Tapia R."/>
            <person name="Han C."/>
            <person name="Goodwin L."/>
            <person name="Pitluck S."/>
            <person name="Liolios K."/>
            <person name="Pagani I."/>
            <person name="Ivanova N."/>
            <person name="Mavromatis K."/>
            <person name="Chen A."/>
            <person name="Palaniappan K."/>
            <person name="Land M."/>
            <person name="Hauser L."/>
            <person name="Chang Y.J."/>
            <person name="Jeffries C.D."/>
            <person name="Detter J.C."/>
            <person name="Brambilla E."/>
            <person name="Rohde M."/>
            <person name="Goker M."/>
            <person name="Woyke T."/>
            <person name="Bristow J."/>
            <person name="Eisen J.A."/>
            <person name="Markowitz V."/>
            <person name="Hugenholtz P."/>
            <person name="Kyrpides N.C."/>
            <person name="Klenk H.P."/>
            <person name="Lucas S."/>
        </authorList>
    </citation>
    <scope>NUCLEOTIDE SEQUENCE [LARGE SCALE GENOMIC DNA]</scope>
    <source>
        <strain evidence="13">ATCC 35417 / DSM 20613 / JCM 6297 / CCUG 15421 / P 36-108</strain>
    </source>
</reference>
<dbReference type="GO" id="GO:0005385">
    <property type="term" value="F:zinc ion transmembrane transporter activity"/>
    <property type="evidence" value="ECO:0007669"/>
    <property type="project" value="TreeGrafter"/>
</dbReference>
<dbReference type="SUPFAM" id="SSF161111">
    <property type="entry name" value="Cation efflux protein transmembrane domain-like"/>
    <property type="match status" value="1"/>
</dbReference>
<dbReference type="InterPro" id="IPR050681">
    <property type="entry name" value="CDF/SLC30A"/>
</dbReference>
<dbReference type="HOGENOM" id="CLU_013430_0_0_10"/>
<dbReference type="PATRIC" id="fig|693979.3.peg.941"/>
<keyword evidence="5" id="KW-0864">Zinc transport</keyword>
<dbReference type="GO" id="GO:0005886">
    <property type="term" value="C:plasma membrane"/>
    <property type="evidence" value="ECO:0007669"/>
    <property type="project" value="TreeGrafter"/>
</dbReference>
<reference key="1">
    <citation type="submission" date="2010-11" db="EMBL/GenBank/DDBJ databases">
        <title>The complete genome of Bacteroides helcogenes P 36-108.</title>
        <authorList>
            <consortium name="US DOE Joint Genome Institute (JGI-PGF)"/>
            <person name="Lucas S."/>
            <person name="Copeland A."/>
            <person name="Lapidus A."/>
            <person name="Bruce D."/>
            <person name="Goodwin L."/>
            <person name="Pitluck S."/>
            <person name="Kyrpides N."/>
            <person name="Mavromatis K."/>
            <person name="Ivanova N."/>
            <person name="Zeytun A."/>
            <person name="Brettin T."/>
            <person name="Detter J.C."/>
            <person name="Tapia R."/>
            <person name="Han C."/>
            <person name="Land M."/>
            <person name="Hauser L."/>
            <person name="Markowitz V."/>
            <person name="Cheng J.-F."/>
            <person name="Hugenholtz P."/>
            <person name="Woyke T."/>
            <person name="Wu D."/>
            <person name="Gronow S."/>
            <person name="Wellnitz S."/>
            <person name="Brambilla E."/>
            <person name="Klenk H.-P."/>
            <person name="Eisen J.A."/>
        </authorList>
    </citation>
    <scope>NUCLEOTIDE SEQUENCE</scope>
    <source>
        <strain>P 36-108</strain>
    </source>
</reference>
<evidence type="ECO:0000256" key="3">
    <source>
        <dbReference type="ARBA" id="ARBA00022448"/>
    </source>
</evidence>
<keyword evidence="13" id="KW-1185">Reference proteome</keyword>
<keyword evidence="5" id="KW-0862">Zinc</keyword>
<dbReference type="Pfam" id="PF16916">
    <property type="entry name" value="ZT_dimer"/>
    <property type="match status" value="1"/>
</dbReference>
<feature type="transmembrane region" description="Helical" evidence="9">
    <location>
        <begin position="20"/>
        <end position="40"/>
    </location>
</feature>
<evidence type="ECO:0000256" key="6">
    <source>
        <dbReference type="ARBA" id="ARBA00022989"/>
    </source>
</evidence>
<dbReference type="InterPro" id="IPR036837">
    <property type="entry name" value="Cation_efflux_CTD_sf"/>
</dbReference>
<evidence type="ECO:0000256" key="8">
    <source>
        <dbReference type="ARBA" id="ARBA00023136"/>
    </source>
</evidence>
<keyword evidence="7" id="KW-0406">Ion transport</keyword>
<dbReference type="Pfam" id="PF01545">
    <property type="entry name" value="Cation_efflux"/>
    <property type="match status" value="1"/>
</dbReference>
<evidence type="ECO:0000256" key="2">
    <source>
        <dbReference type="ARBA" id="ARBA00008873"/>
    </source>
</evidence>
<dbReference type="InterPro" id="IPR027470">
    <property type="entry name" value="Cation_efflux_CTD"/>
</dbReference>
<keyword evidence="8 9" id="KW-0472">Membrane</keyword>
<name>E6SPZ8_BACT6</name>
<evidence type="ECO:0000256" key="9">
    <source>
        <dbReference type="SAM" id="Phobius"/>
    </source>
</evidence>
<evidence type="ECO:0000313" key="13">
    <source>
        <dbReference type="Proteomes" id="UP000008630"/>
    </source>
</evidence>
<protein>
    <submittedName>
        <fullName evidence="12">Cation diffusion facilitator family transporter</fullName>
    </submittedName>
</protein>
<keyword evidence="3" id="KW-0813">Transport</keyword>
<dbReference type="eggNOG" id="COG1230">
    <property type="taxonomic scope" value="Bacteria"/>
</dbReference>
<dbReference type="InterPro" id="IPR027469">
    <property type="entry name" value="Cation_efflux_TMD_sf"/>
</dbReference>
<organism evidence="12 13">
    <name type="scientific">Bacteroides helcogenes (strain ATCC 35417 / DSM 20613 / JCM 6297 / CCUG 15421 / P 36-108)</name>
    <dbReference type="NCBI Taxonomy" id="693979"/>
    <lineage>
        <taxon>Bacteria</taxon>
        <taxon>Pseudomonadati</taxon>
        <taxon>Bacteroidota</taxon>
        <taxon>Bacteroidia</taxon>
        <taxon>Bacteroidales</taxon>
        <taxon>Bacteroidaceae</taxon>
        <taxon>Bacteroides</taxon>
    </lineage>
</organism>
<dbReference type="Gene3D" id="1.20.1510.10">
    <property type="entry name" value="Cation efflux protein transmembrane domain"/>
    <property type="match status" value="1"/>
</dbReference>
<dbReference type="InterPro" id="IPR058533">
    <property type="entry name" value="Cation_efflux_TM"/>
</dbReference>
<dbReference type="KEGG" id="bhl:Bache_0886"/>
<sequence length="296" mass="32616">MGHNHAHSLNNAEKNISIAFFLNAFFVIVELIGGILTNSIAILTDALHDFGDCLSLATAWFLQKKSTQVRDKKYSYGYKRFSLLGSIFLSGVLTVSSVFVLIEAAKRIAAPQDVSAQGMLWMAVFGIIINGAAAFRVKRGTSLNERAVYLHIMEDVLGWVGVLIVSVVMLFIYVPALDSLLSIGISIWVLSNVYRNIRSVFKIFLQAIPDDVPLVELTSKINSIKGIASIHDLHLWSLDGESHVMTLHVVTDEADTIAIKAQIVATANKYHIVHTTVEFENSKVICATNCDKEILI</sequence>
<gene>
    <name evidence="12" type="ordered locus">Bache_0886</name>
</gene>
<feature type="domain" description="Cation efflux protein transmembrane" evidence="10">
    <location>
        <begin position="18"/>
        <end position="204"/>
    </location>
</feature>
<proteinExistence type="inferred from homology"/>
<comment type="similarity">
    <text evidence="2">Belongs to the cation diffusion facilitator (CDF) transporter (TC 2.A.4) family. SLC30A subfamily.</text>
</comment>
<dbReference type="RefSeq" id="WP_013546516.1">
    <property type="nucleotide sequence ID" value="NC_014933.1"/>
</dbReference>
<evidence type="ECO:0000256" key="7">
    <source>
        <dbReference type="ARBA" id="ARBA00023065"/>
    </source>
</evidence>
<keyword evidence="6 9" id="KW-1133">Transmembrane helix</keyword>
<dbReference type="NCBIfam" id="TIGR01297">
    <property type="entry name" value="CDF"/>
    <property type="match status" value="1"/>
</dbReference>
<dbReference type="STRING" id="693979.Bache_0886"/>
<evidence type="ECO:0000256" key="4">
    <source>
        <dbReference type="ARBA" id="ARBA00022692"/>
    </source>
</evidence>
<evidence type="ECO:0000313" key="12">
    <source>
        <dbReference type="EMBL" id="ADV42903.1"/>
    </source>
</evidence>
<dbReference type="OrthoDB" id="9809646at2"/>
<evidence type="ECO:0000259" key="10">
    <source>
        <dbReference type="Pfam" id="PF01545"/>
    </source>
</evidence>
<keyword evidence="4 9" id="KW-0812">Transmembrane</keyword>
<evidence type="ECO:0000256" key="5">
    <source>
        <dbReference type="ARBA" id="ARBA00022906"/>
    </source>
</evidence>
<dbReference type="PANTHER" id="PTHR11562:SF17">
    <property type="entry name" value="RE54080P-RELATED"/>
    <property type="match status" value="1"/>
</dbReference>
<feature type="transmembrane region" description="Helical" evidence="9">
    <location>
        <begin position="114"/>
        <end position="135"/>
    </location>
</feature>
<feature type="transmembrane region" description="Helical" evidence="9">
    <location>
        <begin position="156"/>
        <end position="174"/>
    </location>
</feature>
<dbReference type="AlphaFoldDB" id="E6SPZ8"/>
<evidence type="ECO:0000259" key="11">
    <source>
        <dbReference type="Pfam" id="PF16916"/>
    </source>
</evidence>
<dbReference type="Proteomes" id="UP000008630">
    <property type="component" value="Chromosome"/>
</dbReference>
<comment type="subcellular location">
    <subcellularLocation>
        <location evidence="1">Membrane</location>
        <topology evidence="1">Multi-pass membrane protein</topology>
    </subcellularLocation>
</comment>
<feature type="transmembrane region" description="Helical" evidence="9">
    <location>
        <begin position="83"/>
        <end position="102"/>
    </location>
</feature>
<accession>E6SPZ8</accession>
<dbReference type="PANTHER" id="PTHR11562">
    <property type="entry name" value="CATION EFFLUX PROTEIN/ ZINC TRANSPORTER"/>
    <property type="match status" value="1"/>
</dbReference>
<dbReference type="InterPro" id="IPR002524">
    <property type="entry name" value="Cation_efflux"/>
</dbReference>
<feature type="domain" description="Cation efflux protein cytoplasmic" evidence="11">
    <location>
        <begin position="210"/>
        <end position="261"/>
    </location>
</feature>
<dbReference type="EMBL" id="CP002352">
    <property type="protein sequence ID" value="ADV42903.1"/>
    <property type="molecule type" value="Genomic_DNA"/>
</dbReference>
<dbReference type="SUPFAM" id="SSF160240">
    <property type="entry name" value="Cation efflux protein cytoplasmic domain-like"/>
    <property type="match status" value="1"/>
</dbReference>